<comment type="similarity">
    <text evidence="1">Belongs to the peptidase M16 family.</text>
</comment>
<dbReference type="EMBL" id="CAMXCT010000746">
    <property type="protein sequence ID" value="CAI3982775.1"/>
    <property type="molecule type" value="Genomic_DNA"/>
</dbReference>
<dbReference type="Gene3D" id="3.30.830.10">
    <property type="entry name" value="Metalloenzyme, LuxS/M16 peptidase-like"/>
    <property type="match status" value="1"/>
</dbReference>
<dbReference type="GO" id="GO:0005739">
    <property type="term" value="C:mitochondrion"/>
    <property type="evidence" value="ECO:0007669"/>
    <property type="project" value="TreeGrafter"/>
</dbReference>
<dbReference type="EMBL" id="CAMXCT030000746">
    <property type="protein sequence ID" value="CAL4770087.1"/>
    <property type="molecule type" value="Genomic_DNA"/>
</dbReference>
<dbReference type="GO" id="GO:0046872">
    <property type="term" value="F:metal ion binding"/>
    <property type="evidence" value="ECO:0007669"/>
    <property type="project" value="InterPro"/>
</dbReference>
<feature type="non-terminal residue" evidence="2">
    <location>
        <position position="1"/>
    </location>
</feature>
<dbReference type="PANTHER" id="PTHR11851">
    <property type="entry name" value="METALLOPROTEASE"/>
    <property type="match status" value="1"/>
</dbReference>
<evidence type="ECO:0000313" key="2">
    <source>
        <dbReference type="EMBL" id="CAI3982775.1"/>
    </source>
</evidence>
<sequence length="301" mass="33394">MPHLEVLPDEVAEAQQHVLELQQMMEEKPESLVVELLHVAAYRDNTLGHALYATEEDLPLCTPENIKKFIAEECTPDRLTVVGVNVDFQELCKWTARSFAEQGRESSELSKPLGSKSPVVNGVNLIDPLGLYWISFSRHDQELGEILLIPAMPMVNMGHTSMFVPLNFISKARQYTGHHANQLTNQLTDFACRQTAAACGAMHEIRHHKLKHEEVGGAECYTQSCNSLRAAHLLLSANDTTLLKVYHGCGTELQQGGVLSLVVTTRDMGTLAVFLRILIRGSPEVVQPAKYTGGEIRMARL</sequence>
<gene>
    <name evidence="2" type="ORF">C1SCF055_LOCUS10439</name>
</gene>
<dbReference type="InterPro" id="IPR011249">
    <property type="entry name" value="Metalloenz_LuxS/M16"/>
</dbReference>
<dbReference type="SUPFAM" id="SSF63411">
    <property type="entry name" value="LuxS/MPP-like metallohydrolase"/>
    <property type="match status" value="1"/>
</dbReference>
<reference evidence="2" key="1">
    <citation type="submission" date="2022-10" db="EMBL/GenBank/DDBJ databases">
        <authorList>
            <person name="Chen Y."/>
            <person name="Dougan E. K."/>
            <person name="Chan C."/>
            <person name="Rhodes N."/>
            <person name="Thang M."/>
        </authorList>
    </citation>
    <scope>NUCLEOTIDE SEQUENCE</scope>
</reference>
<dbReference type="AlphaFoldDB" id="A0A9P1FQ89"/>
<evidence type="ECO:0000256" key="1">
    <source>
        <dbReference type="ARBA" id="ARBA00007261"/>
    </source>
</evidence>
<dbReference type="OrthoDB" id="10251424at2759"/>
<proteinExistence type="inferred from homology"/>
<dbReference type="EMBL" id="CAMXCT020000746">
    <property type="protein sequence ID" value="CAL1136150.1"/>
    <property type="molecule type" value="Genomic_DNA"/>
</dbReference>
<dbReference type="InterPro" id="IPR050361">
    <property type="entry name" value="MPP/UQCRC_Complex"/>
</dbReference>
<reference evidence="3 4" key="2">
    <citation type="submission" date="2024-05" db="EMBL/GenBank/DDBJ databases">
        <authorList>
            <person name="Chen Y."/>
            <person name="Shah S."/>
            <person name="Dougan E. K."/>
            <person name="Thang M."/>
            <person name="Chan C."/>
        </authorList>
    </citation>
    <scope>NUCLEOTIDE SEQUENCE [LARGE SCALE GENOMIC DNA]</scope>
</reference>
<organism evidence="2">
    <name type="scientific">Cladocopium goreaui</name>
    <dbReference type="NCBI Taxonomy" id="2562237"/>
    <lineage>
        <taxon>Eukaryota</taxon>
        <taxon>Sar</taxon>
        <taxon>Alveolata</taxon>
        <taxon>Dinophyceae</taxon>
        <taxon>Suessiales</taxon>
        <taxon>Symbiodiniaceae</taxon>
        <taxon>Cladocopium</taxon>
    </lineage>
</organism>
<protein>
    <submittedName>
        <fullName evidence="3">Mitochondrial-processing peptidase subunit beta (BeMPP1) (Beta-MPP)</fullName>
    </submittedName>
</protein>
<accession>A0A9P1FQ89</accession>
<evidence type="ECO:0000313" key="3">
    <source>
        <dbReference type="EMBL" id="CAL4770087.1"/>
    </source>
</evidence>
<dbReference type="PANTHER" id="PTHR11851:SF49">
    <property type="entry name" value="MITOCHONDRIAL-PROCESSING PEPTIDASE SUBUNIT ALPHA"/>
    <property type="match status" value="1"/>
</dbReference>
<name>A0A9P1FQ89_9DINO</name>
<keyword evidence="4" id="KW-1185">Reference proteome</keyword>
<evidence type="ECO:0000313" key="4">
    <source>
        <dbReference type="Proteomes" id="UP001152797"/>
    </source>
</evidence>
<comment type="caution">
    <text evidence="2">The sequence shown here is derived from an EMBL/GenBank/DDBJ whole genome shotgun (WGS) entry which is preliminary data.</text>
</comment>
<dbReference type="Proteomes" id="UP001152797">
    <property type="component" value="Unassembled WGS sequence"/>
</dbReference>